<organism evidence="1 2">
    <name type="scientific">Gracilibacillus kekensis</name>
    <dbReference type="NCBI Taxonomy" id="1027249"/>
    <lineage>
        <taxon>Bacteria</taxon>
        <taxon>Bacillati</taxon>
        <taxon>Bacillota</taxon>
        <taxon>Bacilli</taxon>
        <taxon>Bacillales</taxon>
        <taxon>Bacillaceae</taxon>
        <taxon>Gracilibacillus</taxon>
    </lineage>
</organism>
<name>A0A1M7IJR9_9BACI</name>
<protein>
    <submittedName>
        <fullName evidence="1">Predicted thiol-disulfide oxidoreductase YuxK, DCC family</fullName>
    </submittedName>
</protein>
<dbReference type="GO" id="GO:0015035">
    <property type="term" value="F:protein-disulfide reductase activity"/>
    <property type="evidence" value="ECO:0007669"/>
    <property type="project" value="InterPro"/>
</dbReference>
<accession>A0A1M7IJR9</accession>
<dbReference type="Pfam" id="PF04134">
    <property type="entry name" value="DCC1-like"/>
    <property type="match status" value="1"/>
</dbReference>
<proteinExistence type="predicted"/>
<evidence type="ECO:0000313" key="1">
    <source>
        <dbReference type="EMBL" id="SHM41034.1"/>
    </source>
</evidence>
<dbReference type="Proteomes" id="UP000184184">
    <property type="component" value="Unassembled WGS sequence"/>
</dbReference>
<keyword evidence="2" id="KW-1185">Reference proteome</keyword>
<dbReference type="OrthoDB" id="9785438at2"/>
<evidence type="ECO:0000313" key="2">
    <source>
        <dbReference type="Proteomes" id="UP000184184"/>
    </source>
</evidence>
<dbReference type="InterPro" id="IPR007263">
    <property type="entry name" value="DCC1-like"/>
</dbReference>
<reference evidence="1 2" key="1">
    <citation type="submission" date="2016-11" db="EMBL/GenBank/DDBJ databases">
        <authorList>
            <person name="Jaros S."/>
            <person name="Januszkiewicz K."/>
            <person name="Wedrychowicz H."/>
        </authorList>
    </citation>
    <scope>NUCLEOTIDE SEQUENCE [LARGE SCALE GENOMIC DNA]</scope>
    <source>
        <strain evidence="1 2">CGMCC 1.10681</strain>
    </source>
</reference>
<gene>
    <name evidence="1" type="ORF">SAMN05216179_0078</name>
</gene>
<sequence length="130" mass="15295">MKRIILFDGVCNFCSSSVQFIIKRDPHQKFQFASLQSEVGQKLISKYNVPNDIDSIVLIKDNRYYTKSTAALNIAKSLHRLYPVFSIFLLIPKILRDKVYQIIAKNRYRWFGKKDSCMLPSPEDRERFID</sequence>
<dbReference type="EMBL" id="FRCZ01000001">
    <property type="protein sequence ID" value="SHM41034.1"/>
    <property type="molecule type" value="Genomic_DNA"/>
</dbReference>
<dbReference type="InterPro" id="IPR052927">
    <property type="entry name" value="DCC_oxidoreductase"/>
</dbReference>
<dbReference type="RefSeq" id="WP_073200367.1">
    <property type="nucleotide sequence ID" value="NZ_FRCZ01000001.1"/>
</dbReference>
<dbReference type="AlphaFoldDB" id="A0A1M7IJR9"/>
<dbReference type="PANTHER" id="PTHR33639:SF2">
    <property type="entry name" value="DUF393 DOMAIN-CONTAINING PROTEIN"/>
    <property type="match status" value="1"/>
</dbReference>
<dbReference type="PANTHER" id="PTHR33639">
    <property type="entry name" value="THIOL-DISULFIDE OXIDOREDUCTASE DCC"/>
    <property type="match status" value="1"/>
</dbReference>